<dbReference type="InterPro" id="IPR013783">
    <property type="entry name" value="Ig-like_fold"/>
</dbReference>
<dbReference type="EMBL" id="CP000102">
    <property type="protein sequence ID" value="ABC56988.1"/>
    <property type="molecule type" value="Genomic_DNA"/>
</dbReference>
<dbReference type="eggNOG" id="arCOG02487">
    <property type="taxonomic scope" value="Archaea"/>
</dbReference>
<keyword evidence="4" id="KW-1185">Reference proteome</keyword>
<dbReference type="PROSITE" id="PS50194">
    <property type="entry name" value="FILAMIN_REPEAT"/>
    <property type="match status" value="2"/>
</dbReference>
<dbReference type="InterPro" id="IPR008969">
    <property type="entry name" value="CarboxyPept-like_regulatory"/>
</dbReference>
<evidence type="ECO:0000256" key="1">
    <source>
        <dbReference type="SAM" id="MobiDB-lite"/>
    </source>
</evidence>
<dbReference type="PROSITE" id="PS51257">
    <property type="entry name" value="PROKAR_LIPOPROTEIN"/>
    <property type="match status" value="1"/>
</dbReference>
<organism evidence="3 4">
    <name type="scientific">Methanosphaera stadtmanae (strain ATCC 43021 / DSM 3091 / JCM 11832 / MCB-3)</name>
    <dbReference type="NCBI Taxonomy" id="339860"/>
    <lineage>
        <taxon>Archaea</taxon>
        <taxon>Methanobacteriati</taxon>
        <taxon>Methanobacteriota</taxon>
        <taxon>Methanomada group</taxon>
        <taxon>Methanobacteria</taxon>
        <taxon>Methanobacteriales</taxon>
        <taxon>Methanobacteriaceae</taxon>
        <taxon>Methanosphaera</taxon>
    </lineage>
</organism>
<dbReference type="Gene3D" id="2.60.40.10">
    <property type="entry name" value="Immunoglobulins"/>
    <property type="match status" value="6"/>
</dbReference>
<evidence type="ECO:0000313" key="4">
    <source>
        <dbReference type="Proteomes" id="UP000001931"/>
    </source>
</evidence>
<name>Q2NGR5_METST</name>
<dbReference type="HOGENOM" id="CLU_226180_0_0_2"/>
<protein>
    <submittedName>
        <fullName evidence="3">Member of asn/thr-rich large protein family</fullName>
    </submittedName>
</protein>
<dbReference type="SUPFAM" id="SSF51126">
    <property type="entry name" value="Pectin lyase-like"/>
    <property type="match status" value="1"/>
</dbReference>
<sequence>MHKNRIVCIFIMLLVLLIGLSCAVATDTSKDISELEVKKQDIDTNINALKESNVDKIVNQKEIIGKMQNTQIDKIKAKETTKNTITKKEPTISSTEKSTTDDDTQEASNHDAKSNKKSNTDSSTLVPLEDHEEVSYDKNTVSNEVNINPKVTNNIKDSTFNLKNIEEPYKNVSSLNQINTNGTFNLTSDTSGQLTLSDGNTTIYGNNHKIIPNNPNQYFVTINAGQKLTLKNIVIDSNSEFSSDWLYRPAIIVNAGGELILDNCTISRTIQAIKSEGNVTILNSNINNNGRIAHGATIEIKGNSNVYIEKSRLSNNQYCGINVASNQAKVLLNQTELSGSIEMHVYLGNISLYNVTYDGTQITDENKVSNNGIQDTQDKTNKKNIIILEDSMISIDHAQKILNSTTMTINGRLTSGNTYLPNQTLKVYVDDVLIGEVTTNDNGYYTISYTAEEVGNHNIKVTYDGNYKYLPSEAKSSFEVYKIDTNIIINNINDELFDKLANITGTLTNANDEVISNAKVIVTINGNQKILITNSTGGFTYTGAKVLLGDNTVTALFEGTRTYNPSEDTKTFTGKKHDTQITLNPIENTHIDDSIEISGILTDVNGTVLTNKNIIITIDNQQHTITTDDNGKYRITHTITSSGEKTVLVTYDGDTAYNPSSNQTSFNVRKINTTISLDNISDKTIDSTIWISGILKDEFGNILPNTQVSILINTHNITTTTDVNGKYNYSYTTTTLGENRIMVGYIGNDKYSSSYNETSFNVHRINTNLSIDTIDDTTIGSDITISGILKDEFGNLLANKEIIITIDGQEYTVITDNDGKYNYIYTTSTLGENIVNVNYPGDNKYSPSSNQTSFNVRRINTNLSIDTIDDTTIESDITISGILKDEFGNLLANKEIIITINGQEYTTTTDNDGKYNYTYMVNTLDQNTVIVNYLGDNKYSSSNNQTSFNVRRINTNLSIDTIDDTTIESDITISGILKDEFGNLLANKEIIITINGQEYTTTTDNDGKYNYTYKTEMTGLHNIEVIYAGDTTYFPSNNKTTFNVRKINTNLSINDVNDTTIGQEIEISGVLTDEFGNTLPNTSIVIIINGQEYTTTTDNNGKYNYKYTTSTLGENIVSVNYPGDNKYSPSSNQTSFNVRRINTNLSIDTIDDTTIGSDITISGILKDEFGNLLANKAIIITIDGQEYTVITDNDGKYNYIYTTSTLGENIVSVNYLGDNKYSPSSNQTSFNVRRINTNLSIDTIDDTTIGSDITIKGVLRDEFGILLADKEIIITINGQEYVINTNADGKYNYIYTTSTLGENIVSVNYPGNNKYSPSSNQTSFNVRKINTNLSIDTIDDTTIGSDITISGILKDEFGNLLANKEIIITINGQEYTTTTDNDGKYNYIYKTEMTGLHNIEVIYAGDTTYFPSNNKTTFNVRKINTNLSINDINDTTIGQEIEISGVLTDEFGNNVPNATIKIIVNGNQQNTTITDAEGNYKVIIKNTLGLNTVFVIYDGNYKYYPSNNQTSFNTTTNTMISINNIDDTTIGSIINIDGTLKDGEGNTLSNTNLIITINGQEYTVITDNDGKYNYIYTTSTLGENIVEVAFTGNTTHKPSNNQTSFNVRKINTNLSINDIDNTTIGRDITISGVLTGEFGNKLINTSIVIIINGQEYTTTTDDDGKYNYIYTTSTLGENIVNVNYPGDNKYSPSSNQTSFNVRKINTNLSIDTIDDTTIGSDITISGVLTDEFGNLLANKEIIITINGQEYTTTTDNDGKYNYTYMVNTLDQNTVIVNYLGDNKYSSSNNQTSFNVRKINTNLSINDVNDTTIGQEIEISGVLTDEFGNNIPNATIKIIVNGNQQNTTITDTEGNYKVIIKNTLGLNTVFVIYDGNYKYYPSNNQTSFNTTTNTMISINNIDDTTIGSSININGTLKDGEGNTLSNTNLIITINGQKYTVITDNDGKYNYIYTTITLGENIVEVAFTGNTTHKSSNNQTSFNVRKINTNLSIDIIDDTTIESDITISGVLTDEFGNTLSNTSIVIIINGQEYTTTTDNDGKYNYIYTTSTLGENIVSVNYPGDNKYSPSSNQTSFNVRKINTNLSINDVNDTTIGQEIEISGVLTDEFGNTLSNTSIVIIINGQEYTTTTDNEGKYNYIYTTITLGENIVSVNYPDNNKYSSSSNQTSFNVRKINTNLSIDIIDDTTIESDITISGVLTDEFGNTLLNTSIVIIINGQEYTTTTDNDGKYNYIYTTSTLDENIVSVNYPGNNKYSPSSNQTSFNVRKINTNLSIDTIDDTTVGRDITVSGVLTDEFGNILANTNITIIVNGNIFKATTDVNGVYNYGYTIDVTGLHRVDVIYSGNTTHFPSNNNTSFNVRKSDTNLSINTINDTTISSNVEVSGTLTDEYENILPNTTITININGQEYTTTTDNNGKYNYTYMVNTLDQNTVIVNYPGDDKYNSATTFTTFNVRKINTKLFINTINDTIVGQDINVGGVLKDEFENILVNTTVEITITNPKGTKNTYTTTTNEEGMYSVTYAGNIDGTYKVEVNYIGNNTYNSSSNETSFNTRKINTKLIIDSIENTTIDTNIFITGKLVDEFGNIVPNTFINITVNNNMIELYVDANGTFTCIYKTSILGENNITLQYNGNDTYNPSSNEASFNVRKLKSTIVVDSIVGYIGENITLTARITDENGKLVNGGNIVFKFNGKTLREDGRFDSTASPMKFKVVDGIVKYITVADAYLRNVKHITATYSGSYNYESSKAEYNHVLLNKRSAQINVTVTPNFTKQNTKIVFNATIKDVTINGTNTSIINNNGKVIFKINGKVVKDEDGNIIFVKVVNNSANYTYYIPNGMASVYNNSVLRNYTVEAVYGNPLYDSDTRNITIFNVEQSPININVANITINKNTNKLTLKANITDYQENLVVGTNKICLKINDKTLTDESNNTIYYYITDGIIDLSNITVPAINNYHNITIVAGERYAYKSNKITSTDINVVDK</sequence>
<dbReference type="eggNOG" id="arCOG02488">
    <property type="taxonomic scope" value="Archaea"/>
</dbReference>
<dbReference type="KEGG" id="mst:Msp_0590"/>
<proteinExistence type="predicted"/>
<dbReference type="SUPFAM" id="SSF49464">
    <property type="entry name" value="Carboxypeptidase regulatory domain-like"/>
    <property type="match status" value="5"/>
</dbReference>
<evidence type="ECO:0000313" key="3">
    <source>
        <dbReference type="EMBL" id="ABC56988.1"/>
    </source>
</evidence>
<dbReference type="InterPro" id="IPR003344">
    <property type="entry name" value="Big_1_dom"/>
</dbReference>
<gene>
    <name evidence="3" type="ordered locus">Msp_0590</name>
</gene>
<feature type="domain" description="Big-1" evidence="2">
    <location>
        <begin position="1884"/>
        <end position="1981"/>
    </location>
</feature>
<reference evidence="3 4" key="1">
    <citation type="journal article" date="2006" name="J. Bacteriol.">
        <title>The genome sequence of Methanosphaera stadtmanae reveals why this human intestinal archaeon is restricted to methanol and H2 for methane formation and ATP synthesis.</title>
        <authorList>
            <person name="Fricke W.F."/>
            <person name="Seedorf H."/>
            <person name="Henne A."/>
            <person name="Kruer M."/>
            <person name="Liesegang H."/>
            <person name="Hedderich R."/>
            <person name="Gottschalk G."/>
            <person name="Thauer R.K."/>
        </authorList>
    </citation>
    <scope>NUCLEOTIDE SEQUENCE [LARGE SCALE GENOMIC DNA]</scope>
    <source>
        <strain evidence="4">ATCC 43021 / DSM 3091 / JCM 11832 / MCB-3</strain>
    </source>
</reference>
<dbReference type="PROSITE" id="PS51127">
    <property type="entry name" value="BIG1"/>
    <property type="match status" value="1"/>
</dbReference>
<feature type="region of interest" description="Disordered" evidence="1">
    <location>
        <begin position="83"/>
        <end position="136"/>
    </location>
</feature>
<dbReference type="InterPro" id="IPR011050">
    <property type="entry name" value="Pectin_lyase_fold/virulence"/>
</dbReference>
<evidence type="ECO:0000259" key="2">
    <source>
        <dbReference type="PROSITE" id="PS51127"/>
    </source>
</evidence>
<dbReference type="Proteomes" id="UP000001931">
    <property type="component" value="Chromosome"/>
</dbReference>
<dbReference type="STRING" id="339860.Msp_0590"/>
<dbReference type="InterPro" id="IPR017868">
    <property type="entry name" value="Filamin/ABP280_repeat-like"/>
</dbReference>
<accession>Q2NGR5</accession>